<feature type="region of interest" description="Disordered" evidence="1">
    <location>
        <begin position="34"/>
        <end position="68"/>
    </location>
</feature>
<proteinExistence type="predicted"/>
<accession>A0A1B2HWC5</accession>
<sequence length="68" mass="6946">MARSCCQPSSILSPLAYASATALKWTKGQVVASSRTAARPSQVAAEPVTSSPGRWSTAASPPASTTPR</sequence>
<dbReference type="EMBL" id="CP016793">
    <property type="protein sequence ID" value="ANZ42021.1"/>
    <property type="molecule type" value="Genomic_DNA"/>
</dbReference>
<keyword evidence="3" id="KW-1185">Reference proteome</keyword>
<evidence type="ECO:0000256" key="1">
    <source>
        <dbReference type="SAM" id="MobiDB-lite"/>
    </source>
</evidence>
<evidence type="ECO:0000313" key="2">
    <source>
        <dbReference type="EMBL" id="ANZ42021.1"/>
    </source>
</evidence>
<feature type="compositionally biased region" description="Low complexity" evidence="1">
    <location>
        <begin position="56"/>
        <end position="68"/>
    </location>
</feature>
<evidence type="ECO:0000313" key="3">
    <source>
        <dbReference type="Proteomes" id="UP000093053"/>
    </source>
</evidence>
<dbReference type="AlphaFoldDB" id="A0A1B2HWC5"/>
<gene>
    <name evidence="2" type="ORF">BBK82_44925</name>
</gene>
<reference evidence="2 3" key="1">
    <citation type="submission" date="2016-07" db="EMBL/GenBank/DDBJ databases">
        <title>Complete genome sequence of the Lentzea guizhouensis DHS C013.</title>
        <authorList>
            <person name="Cao C."/>
        </authorList>
    </citation>
    <scope>NUCLEOTIDE SEQUENCE [LARGE SCALE GENOMIC DNA]</scope>
    <source>
        <strain evidence="2 3">DHS C013</strain>
    </source>
</reference>
<organism evidence="2 3">
    <name type="scientific">Lentzea guizhouensis</name>
    <dbReference type="NCBI Taxonomy" id="1586287"/>
    <lineage>
        <taxon>Bacteria</taxon>
        <taxon>Bacillati</taxon>
        <taxon>Actinomycetota</taxon>
        <taxon>Actinomycetes</taxon>
        <taxon>Pseudonocardiales</taxon>
        <taxon>Pseudonocardiaceae</taxon>
        <taxon>Lentzea</taxon>
    </lineage>
</organism>
<name>A0A1B2HWC5_9PSEU</name>
<dbReference type="KEGG" id="led:BBK82_44925"/>
<protein>
    <submittedName>
        <fullName evidence="2">Uncharacterized protein</fullName>
    </submittedName>
</protein>
<dbReference type="Proteomes" id="UP000093053">
    <property type="component" value="Chromosome"/>
</dbReference>